<reference evidence="1" key="1">
    <citation type="submission" date="2022-01" db="EMBL/GenBank/DDBJ databases">
        <authorList>
            <person name="Lagorce A."/>
        </authorList>
    </citation>
    <scope>NUCLEOTIDE SEQUENCE</scope>
    <source>
        <strain evidence="1">Th15_F1_A12</strain>
    </source>
</reference>
<organism evidence="1 2">
    <name type="scientific">Vibrio jasicida</name>
    <dbReference type="NCBI Taxonomy" id="766224"/>
    <lineage>
        <taxon>Bacteria</taxon>
        <taxon>Pseudomonadati</taxon>
        <taxon>Pseudomonadota</taxon>
        <taxon>Gammaproteobacteria</taxon>
        <taxon>Vibrionales</taxon>
        <taxon>Vibrionaceae</taxon>
        <taxon>Vibrio</taxon>
    </lineage>
</organism>
<evidence type="ECO:0000313" key="1">
    <source>
        <dbReference type="EMBL" id="CAH1590766.1"/>
    </source>
</evidence>
<dbReference type="EMBL" id="CAKMUD010000076">
    <property type="protein sequence ID" value="CAH1590766.1"/>
    <property type="molecule type" value="Genomic_DNA"/>
</dbReference>
<proteinExistence type="predicted"/>
<comment type="caution">
    <text evidence="1">The sequence shown here is derived from an EMBL/GenBank/DDBJ whole genome shotgun (WGS) entry which is preliminary data.</text>
</comment>
<name>A0AAU9QLA9_9VIBR</name>
<dbReference type="AlphaFoldDB" id="A0AAU9QLA9"/>
<protein>
    <submittedName>
        <fullName evidence="1">Uncharacterized protein</fullName>
    </submittedName>
</protein>
<evidence type="ECO:0000313" key="2">
    <source>
        <dbReference type="Proteomes" id="UP001295462"/>
    </source>
</evidence>
<dbReference type="Proteomes" id="UP001295462">
    <property type="component" value="Unassembled WGS sequence"/>
</dbReference>
<accession>A0AAU9QLA9</accession>
<gene>
    <name evidence="1" type="ORF">THF1A12_230003</name>
</gene>
<sequence>MIFKVGKFDTQTTGKKQEAEYAFQKKIFEIYAGDGFCGNLSKVKPIVLTCD</sequence>